<name>A0A7S5R516_9CAUD</name>
<reference evidence="2 3" key="1">
    <citation type="submission" date="2020-01" db="EMBL/GenBank/DDBJ databases">
        <title>PhicrAss002; a novel member of the crAss-like phage family isolated from the human gut following selective antibiotic enrichment.</title>
        <authorList>
            <person name="Guerin E."/>
            <person name="Shkoporov A.N."/>
            <person name="Stockdale S.R."/>
            <person name="Khokhlova E.V."/>
            <person name="Clooney A.G."/>
            <person name="Daly K.M."/>
            <person name="Draper L.A."/>
            <person name="Ross P.R."/>
            <person name="Hill C."/>
        </authorList>
    </citation>
    <scope>NUCLEOTIDE SEQUENCE [LARGE SCALE GENOMIC DNA]</scope>
</reference>
<protein>
    <submittedName>
        <fullName evidence="2">Putative RNAP catalytic subunit</fullName>
    </submittedName>
</protein>
<accession>A0A7S5R516</accession>
<proteinExistence type="predicted"/>
<evidence type="ECO:0000313" key="2">
    <source>
        <dbReference type="EMBL" id="QIG59142.1"/>
    </source>
</evidence>
<dbReference type="EMBL" id="MN917146">
    <property type="protein sequence ID" value="QIG59142.1"/>
    <property type="molecule type" value="Genomic_DNA"/>
</dbReference>
<keyword evidence="3" id="KW-1185">Reference proteome</keyword>
<organism evidence="2 3">
    <name type="scientific">Bacteroides phage crAss002</name>
    <dbReference type="NCBI Taxonomy" id="2709317"/>
    <lineage>
        <taxon>Viruses</taxon>
        <taxon>Duplodnaviria</taxon>
        <taxon>Heunggongvirae</taxon>
        <taxon>Uroviricota</taxon>
        <taxon>Caudoviricetes</taxon>
        <taxon>Crassvirales</taxon>
        <taxon>Intestiviridae</taxon>
        <taxon>Churivirinae</taxon>
        <taxon>Jahgtovirus</taxon>
        <taxon>Jahgtovirus secundus</taxon>
    </lineage>
</organism>
<gene>
    <name evidence="2" type="ORF">crAss002_32</name>
</gene>
<feature type="compositionally biased region" description="Low complexity" evidence="1">
    <location>
        <begin position="927"/>
        <end position="945"/>
    </location>
</feature>
<feature type="compositionally biased region" description="Basic and acidic residues" evidence="1">
    <location>
        <begin position="971"/>
        <end position="980"/>
    </location>
</feature>
<sequence>MPNIFDDISVEKAPLDSGANSVNMAKEAPTVTKYKPDVTAQGDFMFRNLSGKEVFTGTEEDYHSLAKYGAEPNRYQSREELETLRAKNQSAWKQAGNALGQTIGTVIGDTVGGMGMLIDLATAGLWDDKPFSNPITRAGDAISDYVRDDLFPIYRENPDKAFDMNDFSGWFFSQVPSIASSLSLMVPGALLTKGVGAVGKGVAALGRNSSKVSRAMNWAKKATKLDNVYRANKLKLIAKDGITAIGMRLGENYQEARGVAEQIEGEALSLFTGMSDEEFQTWLDNNPDVANEAKERTKEEAALIVADKAAMRNFGYNAGNVFFDYMQLRAVNKALGQVNRAITPRIRYSQNQALDRIASTGVESASQTLGQAAKGTIKDFAGKINRFVNSSENLLLSELTEGIEEAINFVGQEEGTLYGRYLLGQAEQYNGAVSMDRIEKYLQNPQLYNAALWGVIGGITFGGAMSAINNRKGGNVEEKQRIAEINGREQVFNEYARQMKIIENGENPFQIERDAKGNPITYLDDGTISQDPTVGTTRYSKVSPEEQEDLRAAAKEKFTTTLTLNAIRSGNYELLEDYIEDPRLKKKLVDAGLADEAEYDRDTQSIKKTMRTVLNRYVNYSSALRSANIDDALLDVAISENIINAQEADLLNKRVERLNTIQSQLENTIPAINEILDPMAKNRMQLGILEQYRREVMSTYNSLKNSNNPLDKAQASQYLDISKIIESKVNDLRRGLSPMESLFLDNVRSVENIALGIEGSQEQNALIKKQIEELDENDVALFKQAGKDFNLGSLSKQVRAINSEYMDNMGQILLDEIRRDNYRYNIITTNEQAKEFEDTRKKEFEEAAKKLVKSAKKNLNDFVNVATEEELAKLDKALDNAFTEEESQDTSNKSLSNAVSILSNSENGKKDIASLREAITKRRNSLAAQSQAQQQNGNNQQQDSSTGETRSEATRQEEPAVKPTPKPKPKTAKEKKLKETLDKVVSKASSGVVNKANINNLEFTIVKPFASLGDVSRKPVKVSAIDVRVSKFGNVSIDGMDAKGNIIADVTIDELNAAIAIGDVTYVDTSKSDESATTDTNVLESAISDNDLEGQRQRIEEINLIIDLYNQIQGNQIEGKTFTSLNDMMVYLQQLNPRAVSLYNDIKILANRQIVDGKIVNVDEEIKTPSDIIQEASKTLDKAVAEDKQNSKDNGYFFNLVNLNDSKVYSRIGQLKTNDTVSVELDENDNLIVKSRGIKIGEFPKIGYNNGNVEVINQGWRYTVRNNSIDFITQLQSIIASEEPSAKEFVQLLNNIRRLYRVRNNPEVEGTFGHQLNALQENGHWQNLTSLFGDTQTNLLDRIKHLNNIIFFNNALNVNQSNFSTVVNESLTNWMNKLKKSYTDINNLKSSISNTKSKKKRLVVGRTSSGSVIYARDKQGNPIYRKFGDVATSEATDGYRLVVGVDGGVADIKSNSIIAASRIPRGVVGMTIKDSEGRLIAVTSRENTMSNSETEATEYTKRFNEGLDKLFHSLVDATLQGNTDLHQQLLDEISKYVGKQKALYGYEVVGRAFRPLNKIGATIYFNVADRNVAFAIPGETKPRRLMARMPNGFVPTNNHGNFSTMMEGVYATLTRNVINSAIRGESNLFRMVDGKLQAKIPNILQDEWMDTGYSSYEEFVAKDGVLVTDLGNITDSKGNIISNFNYVGDVYNRNITLMNPSRSAGRTNAADAAVSPIEEQQVVSPVATPDPLASQDSTPQVGTLMEVAQANTTNPNLLSVVSALESAGIALNPDIEIVGEKGRFAGIVAGGNTITLTNRFDTLEPERRVLTLIHEGVHYLLNDERANIEQSFGDLYDKFSSFINQDSALVEEYGRFLNSDKPRSVAIEEFVVEAITNRTFARLLARIKYDSKTSTESNNLFTKIIDALVEIIGKVGNIDNTLLGEVRNRLSTIGLETSDTASTTSTVHDDVFDRAEEEDTGVPTDDAFDIPDIDLDLDSAISDNYRQVDNFDSLVEGLSSRQKAIVSHLFDTGELSFVCS</sequence>
<feature type="region of interest" description="Disordered" evidence="1">
    <location>
        <begin position="922"/>
        <end position="980"/>
    </location>
</feature>
<evidence type="ECO:0000256" key="1">
    <source>
        <dbReference type="SAM" id="MobiDB-lite"/>
    </source>
</evidence>
<evidence type="ECO:0000313" key="3">
    <source>
        <dbReference type="Proteomes" id="UP000595483"/>
    </source>
</evidence>
<dbReference type="Proteomes" id="UP000595483">
    <property type="component" value="Segment"/>
</dbReference>
<feature type="compositionally biased region" description="Basic and acidic residues" evidence="1">
    <location>
        <begin position="949"/>
        <end position="960"/>
    </location>
</feature>